<name>A0A453J6J0_AEGTS</name>
<organism evidence="1 2">
    <name type="scientific">Aegilops tauschii subsp. strangulata</name>
    <name type="common">Goatgrass</name>
    <dbReference type="NCBI Taxonomy" id="200361"/>
    <lineage>
        <taxon>Eukaryota</taxon>
        <taxon>Viridiplantae</taxon>
        <taxon>Streptophyta</taxon>
        <taxon>Embryophyta</taxon>
        <taxon>Tracheophyta</taxon>
        <taxon>Spermatophyta</taxon>
        <taxon>Magnoliopsida</taxon>
        <taxon>Liliopsida</taxon>
        <taxon>Poales</taxon>
        <taxon>Poaceae</taxon>
        <taxon>BOP clade</taxon>
        <taxon>Pooideae</taxon>
        <taxon>Triticodae</taxon>
        <taxon>Triticeae</taxon>
        <taxon>Triticinae</taxon>
        <taxon>Aegilops</taxon>
    </lineage>
</organism>
<reference evidence="1" key="4">
    <citation type="submission" date="2019-03" db="UniProtKB">
        <authorList>
            <consortium name="EnsemblPlants"/>
        </authorList>
    </citation>
    <scope>IDENTIFICATION</scope>
</reference>
<dbReference type="EnsemblPlants" id="AET4Gv20813200.7">
    <property type="protein sequence ID" value="AET4Gv20813200.7"/>
    <property type="gene ID" value="AET4Gv20813200"/>
</dbReference>
<protein>
    <submittedName>
        <fullName evidence="1">Uncharacterized protein</fullName>
    </submittedName>
</protein>
<reference evidence="1" key="3">
    <citation type="journal article" date="2017" name="Nature">
        <title>Genome sequence of the progenitor of the wheat D genome Aegilops tauschii.</title>
        <authorList>
            <person name="Luo M.C."/>
            <person name="Gu Y.Q."/>
            <person name="Puiu D."/>
            <person name="Wang H."/>
            <person name="Twardziok S.O."/>
            <person name="Deal K.R."/>
            <person name="Huo N."/>
            <person name="Zhu T."/>
            <person name="Wang L."/>
            <person name="Wang Y."/>
            <person name="McGuire P.E."/>
            <person name="Liu S."/>
            <person name="Long H."/>
            <person name="Ramasamy R.K."/>
            <person name="Rodriguez J.C."/>
            <person name="Van S.L."/>
            <person name="Yuan L."/>
            <person name="Wang Z."/>
            <person name="Xia Z."/>
            <person name="Xiao L."/>
            <person name="Anderson O.D."/>
            <person name="Ouyang S."/>
            <person name="Liang Y."/>
            <person name="Zimin A.V."/>
            <person name="Pertea G."/>
            <person name="Qi P."/>
            <person name="Bennetzen J.L."/>
            <person name="Dai X."/>
            <person name="Dawson M.W."/>
            <person name="Muller H.G."/>
            <person name="Kugler K."/>
            <person name="Rivarola-Duarte L."/>
            <person name="Spannagl M."/>
            <person name="Mayer K.F.X."/>
            <person name="Lu F.H."/>
            <person name="Bevan M.W."/>
            <person name="Leroy P."/>
            <person name="Li P."/>
            <person name="You F.M."/>
            <person name="Sun Q."/>
            <person name="Liu Z."/>
            <person name="Lyons E."/>
            <person name="Wicker T."/>
            <person name="Salzberg S.L."/>
            <person name="Devos K.M."/>
            <person name="Dvorak J."/>
        </authorList>
    </citation>
    <scope>NUCLEOTIDE SEQUENCE [LARGE SCALE GENOMIC DNA]</scope>
    <source>
        <strain evidence="1">cv. AL8/78</strain>
    </source>
</reference>
<reference evidence="2" key="1">
    <citation type="journal article" date="2014" name="Science">
        <title>Ancient hybridizations among the ancestral genomes of bread wheat.</title>
        <authorList>
            <consortium name="International Wheat Genome Sequencing Consortium,"/>
            <person name="Marcussen T."/>
            <person name="Sandve S.R."/>
            <person name="Heier L."/>
            <person name="Spannagl M."/>
            <person name="Pfeifer M."/>
            <person name="Jakobsen K.S."/>
            <person name="Wulff B.B."/>
            <person name="Steuernagel B."/>
            <person name="Mayer K.F."/>
            <person name="Olsen O.A."/>
        </authorList>
    </citation>
    <scope>NUCLEOTIDE SEQUENCE [LARGE SCALE GENOMIC DNA]</scope>
    <source>
        <strain evidence="2">cv. AL8/78</strain>
    </source>
</reference>
<reference evidence="2" key="2">
    <citation type="journal article" date="2017" name="Nat. Plants">
        <title>The Aegilops tauschii genome reveals multiple impacts of transposons.</title>
        <authorList>
            <person name="Zhao G."/>
            <person name="Zou C."/>
            <person name="Li K."/>
            <person name="Wang K."/>
            <person name="Li T."/>
            <person name="Gao L."/>
            <person name="Zhang X."/>
            <person name="Wang H."/>
            <person name="Yang Z."/>
            <person name="Liu X."/>
            <person name="Jiang W."/>
            <person name="Mao L."/>
            <person name="Kong X."/>
            <person name="Jiao Y."/>
            <person name="Jia J."/>
        </authorList>
    </citation>
    <scope>NUCLEOTIDE SEQUENCE [LARGE SCALE GENOMIC DNA]</scope>
    <source>
        <strain evidence="2">cv. AL8/78</strain>
    </source>
</reference>
<accession>A0A453J6J0</accession>
<sequence length="68" mass="7783">VGLGRPDEAEGRRERLAGCLDPRGLELLADELLAGFRAPSFFINFLFRRCYLQTTRVLLLHSIRFSTM</sequence>
<evidence type="ECO:0000313" key="1">
    <source>
        <dbReference type="EnsemblPlants" id="AET4Gv20813200.7"/>
    </source>
</evidence>
<reference evidence="1" key="5">
    <citation type="journal article" date="2021" name="G3 (Bethesda)">
        <title>Aegilops tauschii genome assembly Aet v5.0 features greater sequence contiguity and improved annotation.</title>
        <authorList>
            <person name="Wang L."/>
            <person name="Zhu T."/>
            <person name="Rodriguez J.C."/>
            <person name="Deal K.R."/>
            <person name="Dubcovsky J."/>
            <person name="McGuire P.E."/>
            <person name="Lux T."/>
            <person name="Spannagl M."/>
            <person name="Mayer K.F.X."/>
            <person name="Baldrich P."/>
            <person name="Meyers B.C."/>
            <person name="Huo N."/>
            <person name="Gu Y.Q."/>
            <person name="Zhou H."/>
            <person name="Devos K.M."/>
            <person name="Bennetzen J.L."/>
            <person name="Unver T."/>
            <person name="Budak H."/>
            <person name="Gulick P.J."/>
            <person name="Galiba G."/>
            <person name="Kalapos B."/>
            <person name="Nelson D.R."/>
            <person name="Li P."/>
            <person name="You F.M."/>
            <person name="Luo M.C."/>
            <person name="Dvorak J."/>
        </authorList>
    </citation>
    <scope>NUCLEOTIDE SEQUENCE [LARGE SCALE GENOMIC DNA]</scope>
    <source>
        <strain evidence="1">cv. AL8/78</strain>
    </source>
</reference>
<proteinExistence type="predicted"/>
<evidence type="ECO:0000313" key="2">
    <source>
        <dbReference type="Proteomes" id="UP000015105"/>
    </source>
</evidence>
<dbReference type="Proteomes" id="UP000015105">
    <property type="component" value="Chromosome 4D"/>
</dbReference>
<dbReference type="Gramene" id="AET4Gv20813200.7">
    <property type="protein sequence ID" value="AET4Gv20813200.7"/>
    <property type="gene ID" value="AET4Gv20813200"/>
</dbReference>
<dbReference type="AlphaFoldDB" id="A0A453J6J0"/>
<keyword evidence="2" id="KW-1185">Reference proteome</keyword>